<feature type="transmembrane region" description="Helical" evidence="9">
    <location>
        <begin position="83"/>
        <end position="104"/>
    </location>
</feature>
<dbReference type="GO" id="GO:1904669">
    <property type="term" value="P:ATP export"/>
    <property type="evidence" value="ECO:0007669"/>
    <property type="project" value="UniProtKB-ARBA"/>
</dbReference>
<evidence type="ECO:0000256" key="9">
    <source>
        <dbReference type="SAM" id="Phobius"/>
    </source>
</evidence>
<keyword evidence="3" id="KW-0813">Transport</keyword>
<keyword evidence="5 9" id="KW-1133">Transmembrane helix</keyword>
<reference evidence="10 11" key="1">
    <citation type="submission" date="2019-06" db="EMBL/GenBank/DDBJ databases">
        <title>A chromosome-scale genome assembly of the European perch, Perca fluviatilis.</title>
        <authorList>
            <person name="Roques C."/>
            <person name="Zahm M."/>
            <person name="Cabau C."/>
            <person name="Klopp C."/>
            <person name="Bouchez O."/>
            <person name="Donnadieu C."/>
            <person name="Kuhl H."/>
            <person name="Gislard M."/>
            <person name="Guendouz S."/>
            <person name="Journot L."/>
            <person name="Haffray P."/>
            <person name="Bestin A."/>
            <person name="Morvezen R."/>
            <person name="Feron R."/>
            <person name="Wen M."/>
            <person name="Jouanno E."/>
            <person name="Herpin A."/>
            <person name="Schartl M."/>
            <person name="Postlethwait J."/>
            <person name="Schaerlinger B."/>
            <person name="Chardard D."/>
            <person name="Lecocq T."/>
            <person name="Poncet C."/>
            <person name="Jaffrelo L."/>
            <person name="Lampietro C."/>
            <person name="Guiguen Y."/>
        </authorList>
    </citation>
    <scope>NUCLEOTIDE SEQUENCE [LARGE SCALE GENOMIC DNA]</scope>
    <source>
        <tissue evidence="10">Blood</tissue>
    </source>
</reference>
<feature type="transmembrane region" description="Helical" evidence="9">
    <location>
        <begin position="44"/>
        <end position="62"/>
    </location>
</feature>
<keyword evidence="8" id="KW-0407">Ion channel</keyword>
<comment type="subcellular location">
    <subcellularLocation>
        <location evidence="1">Membrane</location>
        <topology evidence="1">Multi-pass membrane protein</topology>
    </subcellularLocation>
</comment>
<feature type="transmembrane region" description="Helical" evidence="9">
    <location>
        <begin position="7"/>
        <end position="24"/>
    </location>
</feature>
<evidence type="ECO:0000256" key="2">
    <source>
        <dbReference type="ARBA" id="ARBA00008497"/>
    </source>
</evidence>
<dbReference type="GO" id="GO:0005886">
    <property type="term" value="C:plasma membrane"/>
    <property type="evidence" value="ECO:0007669"/>
    <property type="project" value="TreeGrafter"/>
</dbReference>
<dbReference type="InterPro" id="IPR029569">
    <property type="entry name" value="CALHM"/>
</dbReference>
<sequence length="305" mass="33782">MKMYSSVTFAQVGTFVSIIVVFIYKVVIDRNYECDCDGSGYDCILYMGVPSIVLFVLQLWTIKKWRRTGKACSHNDCDDDFKYICNQLLKAVVVGLLWVISLLIDGDWAVCYHHKDLACKDKAKFNSTEHETLANVKSKSEYVGWSLILVILGVVSVMRWFSCCRDPNYSKLYEKLKLKQEECVLKQIATEDLKEELTLNWVEERSDVLVEAAASAADRAARRATDARTVRTAGVDAAAEGRNLDEVNAARADAADTAAAGAAVRVAARGDIDRQIAFLSGNKVTKFLERLNQGPSADPQEGGGT</sequence>
<keyword evidence="7 9" id="KW-0472">Membrane</keyword>
<feature type="transmembrane region" description="Helical" evidence="9">
    <location>
        <begin position="142"/>
        <end position="161"/>
    </location>
</feature>
<evidence type="ECO:0000256" key="1">
    <source>
        <dbReference type="ARBA" id="ARBA00004141"/>
    </source>
</evidence>
<organism evidence="10 11">
    <name type="scientific">Perca fluviatilis</name>
    <name type="common">European perch</name>
    <dbReference type="NCBI Taxonomy" id="8168"/>
    <lineage>
        <taxon>Eukaryota</taxon>
        <taxon>Metazoa</taxon>
        <taxon>Chordata</taxon>
        <taxon>Craniata</taxon>
        <taxon>Vertebrata</taxon>
        <taxon>Euteleostomi</taxon>
        <taxon>Actinopterygii</taxon>
        <taxon>Neopterygii</taxon>
        <taxon>Teleostei</taxon>
        <taxon>Neoteleostei</taxon>
        <taxon>Acanthomorphata</taxon>
        <taxon>Eupercaria</taxon>
        <taxon>Perciformes</taxon>
        <taxon>Percoidei</taxon>
        <taxon>Percidae</taxon>
        <taxon>Percinae</taxon>
        <taxon>Perca</taxon>
    </lineage>
</organism>
<dbReference type="Proteomes" id="UP000465112">
    <property type="component" value="Chromosome 5"/>
</dbReference>
<evidence type="ECO:0000256" key="8">
    <source>
        <dbReference type="ARBA" id="ARBA00023303"/>
    </source>
</evidence>
<evidence type="ECO:0000256" key="7">
    <source>
        <dbReference type="ARBA" id="ARBA00023136"/>
    </source>
</evidence>
<accession>A0A6A5FKT6</accession>
<dbReference type="PANTHER" id="PTHR32261">
    <property type="entry name" value="CALCIUM HOMEOSTASIS MODULATOR PROTEIN"/>
    <property type="match status" value="1"/>
</dbReference>
<evidence type="ECO:0000313" key="10">
    <source>
        <dbReference type="EMBL" id="KAF1391043.1"/>
    </source>
</evidence>
<evidence type="ECO:0000256" key="6">
    <source>
        <dbReference type="ARBA" id="ARBA00023065"/>
    </source>
</evidence>
<dbReference type="AlphaFoldDB" id="A0A6A5FKT6"/>
<dbReference type="PANTHER" id="PTHR32261:SF1">
    <property type="entry name" value="CALCIUM HOMEOSTASIS MODULATOR PROTEIN"/>
    <property type="match status" value="1"/>
</dbReference>
<keyword evidence="4 9" id="KW-0812">Transmembrane</keyword>
<dbReference type="GO" id="GO:0005261">
    <property type="term" value="F:monoatomic cation channel activity"/>
    <property type="evidence" value="ECO:0007669"/>
    <property type="project" value="TreeGrafter"/>
</dbReference>
<evidence type="ECO:0000313" key="11">
    <source>
        <dbReference type="Proteomes" id="UP000465112"/>
    </source>
</evidence>
<dbReference type="EMBL" id="VHII01000005">
    <property type="protein sequence ID" value="KAF1391043.1"/>
    <property type="molecule type" value="Genomic_DNA"/>
</dbReference>
<name>A0A6A5FKT6_PERFL</name>
<keyword evidence="6" id="KW-0406">Ion transport</keyword>
<proteinExistence type="inferred from homology"/>
<evidence type="ECO:0000256" key="4">
    <source>
        <dbReference type="ARBA" id="ARBA00022692"/>
    </source>
</evidence>
<evidence type="ECO:0000256" key="5">
    <source>
        <dbReference type="ARBA" id="ARBA00022989"/>
    </source>
</evidence>
<comment type="caution">
    <text evidence="10">The sequence shown here is derived from an EMBL/GenBank/DDBJ whole genome shotgun (WGS) entry which is preliminary data.</text>
</comment>
<keyword evidence="11" id="KW-1185">Reference proteome</keyword>
<evidence type="ECO:0000256" key="3">
    <source>
        <dbReference type="ARBA" id="ARBA00022448"/>
    </source>
</evidence>
<protein>
    <submittedName>
        <fullName evidence="10">Uncharacterized protein</fullName>
    </submittedName>
</protein>
<gene>
    <name evidence="10" type="ORF">PFLUV_G00064500</name>
</gene>
<comment type="similarity">
    <text evidence="2">Belongs to the CALHM family.</text>
</comment>